<organism evidence="2 3">
    <name type="scientific">Stephania japonica</name>
    <dbReference type="NCBI Taxonomy" id="461633"/>
    <lineage>
        <taxon>Eukaryota</taxon>
        <taxon>Viridiplantae</taxon>
        <taxon>Streptophyta</taxon>
        <taxon>Embryophyta</taxon>
        <taxon>Tracheophyta</taxon>
        <taxon>Spermatophyta</taxon>
        <taxon>Magnoliopsida</taxon>
        <taxon>Ranunculales</taxon>
        <taxon>Menispermaceae</taxon>
        <taxon>Menispermoideae</taxon>
        <taxon>Cissampelideae</taxon>
        <taxon>Stephania</taxon>
    </lineage>
</organism>
<gene>
    <name evidence="2" type="ORF">Sjap_001531</name>
</gene>
<evidence type="ECO:0000313" key="3">
    <source>
        <dbReference type="Proteomes" id="UP001417504"/>
    </source>
</evidence>
<reference evidence="2 3" key="1">
    <citation type="submission" date="2024-01" db="EMBL/GenBank/DDBJ databases">
        <title>Genome assemblies of Stephania.</title>
        <authorList>
            <person name="Yang L."/>
        </authorList>
    </citation>
    <scope>NUCLEOTIDE SEQUENCE [LARGE SCALE GENOMIC DNA]</scope>
    <source>
        <strain evidence="2">QJT</strain>
        <tissue evidence="2">Leaf</tissue>
    </source>
</reference>
<dbReference type="Proteomes" id="UP001417504">
    <property type="component" value="Unassembled WGS sequence"/>
</dbReference>
<feature type="region of interest" description="Disordered" evidence="1">
    <location>
        <begin position="1"/>
        <end position="22"/>
    </location>
</feature>
<evidence type="ECO:0000313" key="2">
    <source>
        <dbReference type="EMBL" id="KAK9154051.1"/>
    </source>
</evidence>
<dbReference type="EMBL" id="JBBNAE010000001">
    <property type="protein sequence ID" value="KAK9154051.1"/>
    <property type="molecule type" value="Genomic_DNA"/>
</dbReference>
<protein>
    <submittedName>
        <fullName evidence="2">Uncharacterized protein</fullName>
    </submittedName>
</protein>
<keyword evidence="3" id="KW-1185">Reference proteome</keyword>
<evidence type="ECO:0000256" key="1">
    <source>
        <dbReference type="SAM" id="MobiDB-lite"/>
    </source>
</evidence>
<dbReference type="AlphaFoldDB" id="A0AAP0KK96"/>
<name>A0AAP0KK96_9MAGN</name>
<accession>A0AAP0KK96</accession>
<proteinExistence type="predicted"/>
<comment type="caution">
    <text evidence="2">The sequence shown here is derived from an EMBL/GenBank/DDBJ whole genome shotgun (WGS) entry which is preliminary data.</text>
</comment>
<sequence>MLAHSIIKNRPTTTKNAPSKERYQIRTSNGTTGENLSNLKLVDSHYKFITKFS</sequence>